<dbReference type="InterPro" id="IPR035069">
    <property type="entry name" value="TTHA1013/TTHA0281-like"/>
</dbReference>
<evidence type="ECO:0008006" key="3">
    <source>
        <dbReference type="Google" id="ProtNLM"/>
    </source>
</evidence>
<dbReference type="Proteomes" id="UP001252243">
    <property type="component" value="Unassembled WGS sequence"/>
</dbReference>
<keyword evidence="2" id="KW-1185">Reference proteome</keyword>
<organism evidence="1 2">
    <name type="scientific">Arthrobacter ginsengisoli</name>
    <dbReference type="NCBI Taxonomy" id="1356565"/>
    <lineage>
        <taxon>Bacteria</taxon>
        <taxon>Bacillati</taxon>
        <taxon>Actinomycetota</taxon>
        <taxon>Actinomycetes</taxon>
        <taxon>Micrococcales</taxon>
        <taxon>Micrococcaceae</taxon>
        <taxon>Arthrobacter</taxon>
    </lineage>
</organism>
<proteinExistence type="predicted"/>
<dbReference type="RefSeq" id="WP_310057711.1">
    <property type="nucleotide sequence ID" value="NZ_JAVDVQ010000010.1"/>
</dbReference>
<comment type="caution">
    <text evidence="1">The sequence shown here is derived from an EMBL/GenBank/DDBJ whole genome shotgun (WGS) entry which is preliminary data.</text>
</comment>
<dbReference type="EMBL" id="JAVDVQ010000010">
    <property type="protein sequence ID" value="MDR7083273.1"/>
    <property type="molecule type" value="Genomic_DNA"/>
</dbReference>
<dbReference type="SUPFAM" id="SSF143100">
    <property type="entry name" value="TTHA1013/TTHA0281-like"/>
    <property type="match status" value="1"/>
</dbReference>
<reference evidence="1 2" key="1">
    <citation type="submission" date="2023-07" db="EMBL/GenBank/DDBJ databases">
        <title>Sorghum-associated microbial communities from plants grown in Nebraska, USA.</title>
        <authorList>
            <person name="Schachtman D."/>
        </authorList>
    </citation>
    <scope>NUCLEOTIDE SEQUENCE [LARGE SCALE GENOMIC DNA]</scope>
    <source>
        <strain evidence="1 2">BE167</strain>
    </source>
</reference>
<accession>A0ABU1UDQ1</accession>
<name>A0ABU1UDQ1_9MICC</name>
<protein>
    <recommendedName>
        <fullName evidence="3">DUF397 domain-containing protein</fullName>
    </recommendedName>
</protein>
<evidence type="ECO:0000313" key="1">
    <source>
        <dbReference type="EMBL" id="MDR7083273.1"/>
    </source>
</evidence>
<sequence>MSTPEAAEQAKFSLRELLTTPYITYVEAVPNEDGVWVRKASCPELDGCFVLAPRAWDAILGLERFLTEYLVDRIASGKPVPRPRHRAVVTDLNAEEMLERAGRAEWIPSLDDPVASLDGAGLGS</sequence>
<gene>
    <name evidence="1" type="ORF">J2X01_002567</name>
</gene>
<evidence type="ECO:0000313" key="2">
    <source>
        <dbReference type="Proteomes" id="UP001252243"/>
    </source>
</evidence>